<dbReference type="NCBIfam" id="TIGR01200">
    <property type="entry name" value="GLPGLI"/>
    <property type="match status" value="1"/>
</dbReference>
<dbReference type="InterPro" id="IPR005901">
    <property type="entry name" value="GLPGLI"/>
</dbReference>
<gene>
    <name evidence="1" type="ORF">E0F91_06750</name>
</gene>
<dbReference type="AlphaFoldDB" id="A0A4R5D293"/>
<comment type="caution">
    <text evidence="1">The sequence shown here is derived from an EMBL/GenBank/DDBJ whole genome shotgun (WGS) entry which is preliminary data.</text>
</comment>
<dbReference type="EMBL" id="SMFN01000006">
    <property type="protein sequence ID" value="TDE05194.1"/>
    <property type="molecule type" value="Genomic_DNA"/>
</dbReference>
<evidence type="ECO:0000313" key="2">
    <source>
        <dbReference type="Proteomes" id="UP000294644"/>
    </source>
</evidence>
<organism evidence="1 2">
    <name type="scientific">Flavobacterium sandaracinum</name>
    <dbReference type="NCBI Taxonomy" id="2541733"/>
    <lineage>
        <taxon>Bacteria</taxon>
        <taxon>Pseudomonadati</taxon>
        <taxon>Bacteroidota</taxon>
        <taxon>Flavobacteriia</taxon>
        <taxon>Flavobacteriales</taxon>
        <taxon>Flavobacteriaceae</taxon>
        <taxon>Flavobacterium</taxon>
    </lineage>
</organism>
<reference evidence="1 2" key="1">
    <citation type="submission" date="2019-03" db="EMBL/GenBank/DDBJ databases">
        <title>Flavobacterium LB-D12 sp. nov., isolated from arctic soil.</title>
        <authorList>
            <person name="Chaudhary D.K."/>
        </authorList>
    </citation>
    <scope>NUCLEOTIDE SEQUENCE [LARGE SCALE GENOMIC DNA]</scope>
    <source>
        <strain evidence="1 2">LB-D12</strain>
    </source>
</reference>
<dbReference type="OrthoDB" id="1341532at2"/>
<protein>
    <submittedName>
        <fullName evidence="1">GLPGLI family protein</fullName>
    </submittedName>
</protein>
<name>A0A4R5D293_9FLAO</name>
<keyword evidence="2" id="KW-1185">Reference proteome</keyword>
<dbReference type="Pfam" id="PF22252">
    <property type="entry name" value="PNGase_F-II_N"/>
    <property type="match status" value="1"/>
</dbReference>
<dbReference type="Proteomes" id="UP000294644">
    <property type="component" value="Unassembled WGS sequence"/>
</dbReference>
<proteinExistence type="predicted"/>
<sequence length="222" mass="24904">MKIKFFIMRLLFLTSLVFILSVVGYSQSAIKVSFVTQTQHSETSLKSVPSHIRTAALQQLNSIKKKSVMIVQGSVVYFEIKPQQIDIKQEGTISSNDRTSGVLFSKDLSLEGSYPGIKLLKNYKTKTIKTKIKGKLTTEKLAAVNWKITNKKKKILGYSCYEATTTFKNKLLTVYVTNDLKVSGSPSDLPFINGLVLLYKHGNSTTTAQRIELNQEEPLNFL</sequence>
<evidence type="ECO:0000313" key="1">
    <source>
        <dbReference type="EMBL" id="TDE05194.1"/>
    </source>
</evidence>
<accession>A0A4R5D293</accession>